<proteinExistence type="predicted"/>
<dbReference type="GO" id="GO:0007165">
    <property type="term" value="P:signal transduction"/>
    <property type="evidence" value="ECO:0007669"/>
    <property type="project" value="TreeGrafter"/>
</dbReference>
<dbReference type="RefSeq" id="WP_112086698.1">
    <property type="nucleotide sequence ID" value="NZ_QLSV01000011.1"/>
</dbReference>
<name>A0A328WTH0_9FLAO</name>
<protein>
    <submittedName>
        <fullName evidence="2">C-terminal processing protease CtpA/Prc</fullName>
    </submittedName>
</protein>
<dbReference type="PANTHER" id="PTHR32060:SF30">
    <property type="entry name" value="CARBOXY-TERMINAL PROCESSING PROTEASE CTPA"/>
    <property type="match status" value="1"/>
</dbReference>
<evidence type="ECO:0000313" key="3">
    <source>
        <dbReference type="Proteomes" id="UP000249518"/>
    </source>
</evidence>
<dbReference type="Pfam" id="PF03572">
    <property type="entry name" value="Peptidase_S41"/>
    <property type="match status" value="1"/>
</dbReference>
<feature type="domain" description="Tail specific protease" evidence="1">
    <location>
        <begin position="193"/>
        <end position="416"/>
    </location>
</feature>
<organism evidence="2 3">
    <name type="scientific">Flavobacterium lacus</name>
    <dbReference type="NCBI Taxonomy" id="1353778"/>
    <lineage>
        <taxon>Bacteria</taxon>
        <taxon>Pseudomonadati</taxon>
        <taxon>Bacteroidota</taxon>
        <taxon>Flavobacteriia</taxon>
        <taxon>Flavobacteriales</taxon>
        <taxon>Flavobacteriaceae</taxon>
        <taxon>Flavobacterium</taxon>
    </lineage>
</organism>
<evidence type="ECO:0000259" key="1">
    <source>
        <dbReference type="SMART" id="SM00245"/>
    </source>
</evidence>
<keyword evidence="2" id="KW-0378">Hydrolase</keyword>
<dbReference type="Pfam" id="PF18294">
    <property type="entry name" value="Pept_S41_N"/>
    <property type="match status" value="1"/>
</dbReference>
<dbReference type="Gene3D" id="3.30.750.170">
    <property type="match status" value="1"/>
</dbReference>
<dbReference type="Proteomes" id="UP000249518">
    <property type="component" value="Unassembled WGS sequence"/>
</dbReference>
<dbReference type="InterPro" id="IPR041613">
    <property type="entry name" value="Pept_S41_N"/>
</dbReference>
<dbReference type="AlphaFoldDB" id="A0A328WTH0"/>
<comment type="caution">
    <text evidence="2">The sequence shown here is derived from an EMBL/GenBank/DDBJ whole genome shotgun (WGS) entry which is preliminary data.</text>
</comment>
<keyword evidence="2" id="KW-0645">Protease</keyword>
<gene>
    <name evidence="2" type="ORF">B0I10_11154</name>
</gene>
<dbReference type="GO" id="GO:0006508">
    <property type="term" value="P:proteolysis"/>
    <property type="evidence" value="ECO:0007669"/>
    <property type="project" value="UniProtKB-KW"/>
</dbReference>
<dbReference type="PROSITE" id="PS51257">
    <property type="entry name" value="PROKAR_LIPOPROTEIN"/>
    <property type="match status" value="1"/>
</dbReference>
<dbReference type="Gene3D" id="3.90.226.10">
    <property type="entry name" value="2-enoyl-CoA Hydratase, Chain A, domain 1"/>
    <property type="match status" value="1"/>
</dbReference>
<dbReference type="CDD" id="cd07561">
    <property type="entry name" value="Peptidase_S41_CPP_like"/>
    <property type="match status" value="1"/>
</dbReference>
<dbReference type="Gene3D" id="2.30.42.10">
    <property type="match status" value="1"/>
</dbReference>
<dbReference type="EMBL" id="QLSV01000011">
    <property type="protein sequence ID" value="RAR47144.1"/>
    <property type="molecule type" value="Genomic_DNA"/>
</dbReference>
<sequence>MKKILKFGMMICFTALIFQSCEDYDDNPVPSALEVKDFVWKGLNLYYLWQADQPKLADDLFETQRDLNIFLDEYESPEALFADLKVAPAIDRFSVIFSDYTVLENALQGGFRTNGIEFSLRFKDETQTDIFGYVRYVLPNTSAANQGITRGMIFYSINNIPLSVSNESIWRAAFREDTYTLQFADYDGGTITPNGISLSFTKVQYTENPVYITNVIEVEDKRIGYLMYNGFFSNFETQLNQAFGELKASNVTHLVLDLRYNSGGSVDTATRLASMITGQFNGQVFARQVWNQKVMNFFNQTNPEQLINRFTNQIANGNTLNSLNLNKVYVLTTGLTASASELIINSLKPYIDVVQIGTTTVGKNDGSITLYDSPTFGSNNRNPNHRYAMQPLVLKIADKNGNGEYQAGIDPALEQFENVANLGVLGDQNEPYFNTAINDILANGRVGNRYIESKDLYVEDSKSLRILSNEMYVEKIPEGLFRMLH</sequence>
<dbReference type="GO" id="GO:0008236">
    <property type="term" value="F:serine-type peptidase activity"/>
    <property type="evidence" value="ECO:0007669"/>
    <property type="project" value="InterPro"/>
</dbReference>
<dbReference type="InterPro" id="IPR005151">
    <property type="entry name" value="Tail-specific_protease"/>
</dbReference>
<dbReference type="GO" id="GO:0030288">
    <property type="term" value="C:outer membrane-bounded periplasmic space"/>
    <property type="evidence" value="ECO:0007669"/>
    <property type="project" value="TreeGrafter"/>
</dbReference>
<dbReference type="InterPro" id="IPR029045">
    <property type="entry name" value="ClpP/crotonase-like_dom_sf"/>
</dbReference>
<dbReference type="OrthoDB" id="7168509at2"/>
<reference evidence="2 3" key="1">
    <citation type="submission" date="2018-06" db="EMBL/GenBank/DDBJ databases">
        <title>Genomic Encyclopedia of Type Strains, Phase III (KMG-III): the genomes of soil and plant-associated and newly described type strains.</title>
        <authorList>
            <person name="Whitman W."/>
        </authorList>
    </citation>
    <scope>NUCLEOTIDE SEQUENCE [LARGE SCALE GENOMIC DNA]</scope>
    <source>
        <strain evidence="2 3">CGMCC 1.12504</strain>
    </source>
</reference>
<dbReference type="SMART" id="SM00245">
    <property type="entry name" value="TSPc"/>
    <property type="match status" value="1"/>
</dbReference>
<dbReference type="InterPro" id="IPR036034">
    <property type="entry name" value="PDZ_sf"/>
</dbReference>
<accession>A0A328WTH0</accession>
<dbReference type="SUPFAM" id="SSF52096">
    <property type="entry name" value="ClpP/crotonase"/>
    <property type="match status" value="1"/>
</dbReference>
<dbReference type="PANTHER" id="PTHR32060">
    <property type="entry name" value="TAIL-SPECIFIC PROTEASE"/>
    <property type="match status" value="1"/>
</dbReference>
<keyword evidence="3" id="KW-1185">Reference proteome</keyword>
<dbReference type="GO" id="GO:0004175">
    <property type="term" value="F:endopeptidase activity"/>
    <property type="evidence" value="ECO:0007669"/>
    <property type="project" value="TreeGrafter"/>
</dbReference>
<evidence type="ECO:0000313" key="2">
    <source>
        <dbReference type="EMBL" id="RAR47144.1"/>
    </source>
</evidence>